<evidence type="ECO:0000256" key="6">
    <source>
        <dbReference type="ARBA" id="ARBA00022692"/>
    </source>
</evidence>
<evidence type="ECO:0000256" key="9">
    <source>
        <dbReference type="ARBA" id="ARBA00022833"/>
    </source>
</evidence>
<evidence type="ECO:0000313" key="14">
    <source>
        <dbReference type="EMBL" id="HIP98114.1"/>
    </source>
</evidence>
<protein>
    <submittedName>
        <fullName evidence="14">Site-2 protease family protein</fullName>
    </submittedName>
</protein>
<dbReference type="GO" id="GO:0006508">
    <property type="term" value="P:proteolysis"/>
    <property type="evidence" value="ECO:0007669"/>
    <property type="project" value="UniProtKB-KW"/>
</dbReference>
<comment type="caution">
    <text evidence="14">The sequence shown here is derived from an EMBL/GenBank/DDBJ whole genome shotgun (WGS) entry which is preliminary data.</text>
</comment>
<dbReference type="InterPro" id="IPR044537">
    <property type="entry name" value="Rip2-like"/>
</dbReference>
<evidence type="ECO:0000256" key="8">
    <source>
        <dbReference type="ARBA" id="ARBA00022801"/>
    </source>
</evidence>
<keyword evidence="5 14" id="KW-0645">Protease</keyword>
<keyword evidence="12 13" id="KW-0472">Membrane</keyword>
<comment type="cofactor">
    <cofactor evidence="1">
        <name>Zn(2+)</name>
        <dbReference type="ChEBI" id="CHEBI:29105"/>
    </cofactor>
</comment>
<evidence type="ECO:0000256" key="2">
    <source>
        <dbReference type="ARBA" id="ARBA00004651"/>
    </source>
</evidence>
<keyword evidence="6 13" id="KW-0812">Transmembrane</keyword>
<feature type="transmembrane region" description="Helical" evidence="13">
    <location>
        <begin position="53"/>
        <end position="78"/>
    </location>
</feature>
<accession>A0A9D0YPD7</accession>
<keyword evidence="11" id="KW-0482">Metalloprotease</keyword>
<dbReference type="AlphaFoldDB" id="A0A9D0YPD7"/>
<comment type="subcellular location">
    <subcellularLocation>
        <location evidence="2">Cell membrane</location>
        <topology evidence="2">Multi-pass membrane protein</topology>
    </subcellularLocation>
</comment>
<keyword evidence="10 13" id="KW-1133">Transmembrane helix</keyword>
<dbReference type="InterPro" id="IPR052348">
    <property type="entry name" value="Metallopeptidase_M50B"/>
</dbReference>
<dbReference type="PANTHER" id="PTHR35864">
    <property type="entry name" value="ZINC METALLOPROTEASE MJ0611-RELATED"/>
    <property type="match status" value="1"/>
</dbReference>
<name>A0A9D0YPD7_AQUAO</name>
<dbReference type="GO" id="GO:0046872">
    <property type="term" value="F:metal ion binding"/>
    <property type="evidence" value="ECO:0007669"/>
    <property type="project" value="UniProtKB-KW"/>
</dbReference>
<dbReference type="EMBL" id="DQVE01000018">
    <property type="protein sequence ID" value="HIP98114.1"/>
    <property type="molecule type" value="Genomic_DNA"/>
</dbReference>
<keyword evidence="8" id="KW-0378">Hydrolase</keyword>
<evidence type="ECO:0000256" key="4">
    <source>
        <dbReference type="ARBA" id="ARBA00022475"/>
    </source>
</evidence>
<evidence type="ECO:0000256" key="1">
    <source>
        <dbReference type="ARBA" id="ARBA00001947"/>
    </source>
</evidence>
<comment type="similarity">
    <text evidence="3">Belongs to the peptidase M50B family.</text>
</comment>
<gene>
    <name evidence="14" type="ORF">EYH37_01930</name>
</gene>
<dbReference type="PANTHER" id="PTHR35864:SF1">
    <property type="entry name" value="ZINC METALLOPROTEASE YWHC-RELATED"/>
    <property type="match status" value="1"/>
</dbReference>
<dbReference type="GO" id="GO:0005886">
    <property type="term" value="C:plasma membrane"/>
    <property type="evidence" value="ECO:0007669"/>
    <property type="project" value="UniProtKB-SubCell"/>
</dbReference>
<proteinExistence type="inferred from homology"/>
<keyword evidence="9" id="KW-0862">Zinc</keyword>
<evidence type="ECO:0000256" key="3">
    <source>
        <dbReference type="ARBA" id="ARBA00007931"/>
    </source>
</evidence>
<dbReference type="GO" id="GO:0008237">
    <property type="term" value="F:metallopeptidase activity"/>
    <property type="evidence" value="ECO:0007669"/>
    <property type="project" value="UniProtKB-KW"/>
</dbReference>
<feature type="transmembrane region" description="Helical" evidence="13">
    <location>
        <begin position="90"/>
        <end position="112"/>
    </location>
</feature>
<evidence type="ECO:0000256" key="12">
    <source>
        <dbReference type="ARBA" id="ARBA00023136"/>
    </source>
</evidence>
<sequence length="205" mass="23025">MLDLFIGILQLTALIFIFSFHNYIKALAAVRLGDDTPKRSGFLTLNPIPHIDIFGTLILPAIFILLKSPLILGWPKVVPIDYSRLHKSGGLILTVVSIVSYFLIAGIGYIFYKVVTNLSLPYTVEAPLATLFQFITIISSFFGFLNLFPIPPLDMGIILLLLFGKKMYEIQSYSLWGSLAVIILFVSGIFGYLFQPFYKFLISLF</sequence>
<organism evidence="14 15">
    <name type="scientific">Aquifex aeolicus</name>
    <dbReference type="NCBI Taxonomy" id="63363"/>
    <lineage>
        <taxon>Bacteria</taxon>
        <taxon>Pseudomonadati</taxon>
        <taxon>Aquificota</taxon>
        <taxon>Aquificia</taxon>
        <taxon>Aquificales</taxon>
        <taxon>Aquificaceae</taxon>
        <taxon>Aquifex</taxon>
    </lineage>
</organism>
<dbReference type="Proteomes" id="UP000606463">
    <property type="component" value="Unassembled WGS sequence"/>
</dbReference>
<evidence type="ECO:0000256" key="13">
    <source>
        <dbReference type="SAM" id="Phobius"/>
    </source>
</evidence>
<feature type="transmembrane region" description="Helical" evidence="13">
    <location>
        <begin position="175"/>
        <end position="194"/>
    </location>
</feature>
<evidence type="ECO:0000256" key="11">
    <source>
        <dbReference type="ARBA" id="ARBA00023049"/>
    </source>
</evidence>
<evidence type="ECO:0000256" key="5">
    <source>
        <dbReference type="ARBA" id="ARBA00022670"/>
    </source>
</evidence>
<evidence type="ECO:0000256" key="7">
    <source>
        <dbReference type="ARBA" id="ARBA00022723"/>
    </source>
</evidence>
<feature type="transmembrane region" description="Helical" evidence="13">
    <location>
        <begin position="132"/>
        <end position="163"/>
    </location>
</feature>
<dbReference type="CDD" id="cd06158">
    <property type="entry name" value="S2P-M50_like_1"/>
    <property type="match status" value="1"/>
</dbReference>
<evidence type="ECO:0000256" key="10">
    <source>
        <dbReference type="ARBA" id="ARBA00022989"/>
    </source>
</evidence>
<reference evidence="14" key="1">
    <citation type="journal article" date="2020" name="ISME J.">
        <title>Gammaproteobacteria mediating utilization of methyl-, sulfur- and petroleum organic compounds in deep ocean hydrothermal plumes.</title>
        <authorList>
            <person name="Zhou Z."/>
            <person name="Liu Y."/>
            <person name="Pan J."/>
            <person name="Cron B.R."/>
            <person name="Toner B.M."/>
            <person name="Anantharaman K."/>
            <person name="Breier J.A."/>
            <person name="Dick G.J."/>
            <person name="Li M."/>
        </authorList>
    </citation>
    <scope>NUCLEOTIDE SEQUENCE</scope>
    <source>
        <strain evidence="14">SZUA-1501</strain>
    </source>
</reference>
<evidence type="ECO:0000313" key="15">
    <source>
        <dbReference type="Proteomes" id="UP000606463"/>
    </source>
</evidence>
<keyword evidence="7" id="KW-0479">Metal-binding</keyword>
<keyword evidence="4" id="KW-1003">Cell membrane</keyword>